<dbReference type="PRINTS" id="PR00958">
    <property type="entry name" value="HOMSERKINASE"/>
</dbReference>
<evidence type="ECO:0000313" key="9">
    <source>
        <dbReference type="EMBL" id="KKM99836.1"/>
    </source>
</evidence>
<dbReference type="AlphaFoldDB" id="A0A0F9MKJ8"/>
<evidence type="ECO:0000256" key="5">
    <source>
        <dbReference type="ARBA" id="ARBA00022777"/>
    </source>
</evidence>
<evidence type="ECO:0000259" key="7">
    <source>
        <dbReference type="Pfam" id="PF00288"/>
    </source>
</evidence>
<name>A0A0F9MKJ8_9ZZZZ</name>
<dbReference type="SUPFAM" id="SSF54211">
    <property type="entry name" value="Ribosomal protein S5 domain 2-like"/>
    <property type="match status" value="1"/>
</dbReference>
<evidence type="ECO:0008006" key="10">
    <source>
        <dbReference type="Google" id="ProtNLM"/>
    </source>
</evidence>
<keyword evidence="4" id="KW-0547">Nucleotide-binding</keyword>
<dbReference type="InterPro" id="IPR000870">
    <property type="entry name" value="Homoserine_kinase"/>
</dbReference>
<proteinExistence type="inferred from homology"/>
<dbReference type="PIRSF" id="PIRSF000676">
    <property type="entry name" value="Homoser_kin"/>
    <property type="match status" value="1"/>
</dbReference>
<keyword evidence="1" id="KW-0028">Amino-acid biosynthesis</keyword>
<dbReference type="GO" id="GO:0004413">
    <property type="term" value="F:homoserine kinase activity"/>
    <property type="evidence" value="ECO:0007669"/>
    <property type="project" value="InterPro"/>
</dbReference>
<dbReference type="GO" id="GO:0005524">
    <property type="term" value="F:ATP binding"/>
    <property type="evidence" value="ECO:0007669"/>
    <property type="project" value="UniProtKB-KW"/>
</dbReference>
<keyword evidence="6" id="KW-0067">ATP-binding</keyword>
<organism evidence="9">
    <name type="scientific">marine sediment metagenome</name>
    <dbReference type="NCBI Taxonomy" id="412755"/>
    <lineage>
        <taxon>unclassified sequences</taxon>
        <taxon>metagenomes</taxon>
        <taxon>ecological metagenomes</taxon>
    </lineage>
</organism>
<evidence type="ECO:0000256" key="3">
    <source>
        <dbReference type="ARBA" id="ARBA00022697"/>
    </source>
</evidence>
<dbReference type="InterPro" id="IPR006204">
    <property type="entry name" value="GHMP_kinase_N_dom"/>
</dbReference>
<keyword evidence="3" id="KW-0791">Threonine biosynthesis</keyword>
<comment type="caution">
    <text evidence="9">The sequence shown here is derived from an EMBL/GenBank/DDBJ whole genome shotgun (WGS) entry which is preliminary data.</text>
</comment>
<evidence type="ECO:0000256" key="1">
    <source>
        <dbReference type="ARBA" id="ARBA00022605"/>
    </source>
</evidence>
<dbReference type="NCBIfam" id="NF002288">
    <property type="entry name" value="PRK01212.1-4"/>
    <property type="match status" value="1"/>
</dbReference>
<feature type="domain" description="GHMP kinase N-terminal" evidence="7">
    <location>
        <begin position="65"/>
        <end position="148"/>
    </location>
</feature>
<dbReference type="Pfam" id="PF00288">
    <property type="entry name" value="GHMP_kinases_N"/>
    <property type="match status" value="1"/>
</dbReference>
<dbReference type="Gene3D" id="3.30.70.890">
    <property type="entry name" value="GHMP kinase, C-terminal domain"/>
    <property type="match status" value="1"/>
</dbReference>
<dbReference type="PANTHER" id="PTHR20861">
    <property type="entry name" value="HOMOSERINE/4-DIPHOSPHOCYTIDYL-2-C-METHYL-D-ERYTHRITOL KINASE"/>
    <property type="match status" value="1"/>
</dbReference>
<feature type="domain" description="GHMP kinase C-terminal" evidence="8">
    <location>
        <begin position="205"/>
        <end position="280"/>
    </location>
</feature>
<accession>A0A0F9MKJ8</accession>
<dbReference type="InterPro" id="IPR020568">
    <property type="entry name" value="Ribosomal_Su5_D2-typ_SF"/>
</dbReference>
<gene>
    <name evidence="9" type="ORF">LCGC14_1143880</name>
</gene>
<dbReference type="EMBL" id="LAZR01005452">
    <property type="protein sequence ID" value="KKM99836.1"/>
    <property type="molecule type" value="Genomic_DNA"/>
</dbReference>
<keyword evidence="2" id="KW-0808">Transferase</keyword>
<dbReference type="InterPro" id="IPR014721">
    <property type="entry name" value="Ribsml_uS5_D2-typ_fold_subgr"/>
</dbReference>
<evidence type="ECO:0000256" key="2">
    <source>
        <dbReference type="ARBA" id="ARBA00022679"/>
    </source>
</evidence>
<dbReference type="HAMAP" id="MF_00384">
    <property type="entry name" value="Homoser_kinase"/>
    <property type="match status" value="1"/>
</dbReference>
<sequence>MKEVIVKAPATIANFGPGFDVFSLALEEPYDIVKIRLNDKNSINVKIVGMDEGIPISVENNTAGLAATHFFEETNLSKGVDVEIRKGIISCAGLGTSGASAVACIYGLNILFGANLGHNDIIEIASRGEIASGGVAHADNVAGCLLGGFVLIKNYRPIDVVKIEVPDVPIVICIIKKAKRTTRGSIPDRISLNKVKEQISYSSSLIHAILSGNLKDIGEAVNRDHISEPVRSRFIPRYDDIKKKVLEAGAYGCNVSGGGSSIFAICEEDKTGEIAEIMKNICSQGGVENKVIITKASNTGVEEINGL</sequence>
<dbReference type="Gene3D" id="3.30.230.10">
    <property type="match status" value="1"/>
</dbReference>
<dbReference type="PANTHER" id="PTHR20861:SF1">
    <property type="entry name" value="HOMOSERINE KINASE"/>
    <property type="match status" value="1"/>
</dbReference>
<protein>
    <recommendedName>
        <fullName evidence="10">Homoserine kinase</fullName>
    </recommendedName>
</protein>
<dbReference type="Pfam" id="PF08544">
    <property type="entry name" value="GHMP_kinases_C"/>
    <property type="match status" value="1"/>
</dbReference>
<dbReference type="InterPro" id="IPR036554">
    <property type="entry name" value="GHMP_kinase_C_sf"/>
</dbReference>
<evidence type="ECO:0000259" key="8">
    <source>
        <dbReference type="Pfam" id="PF08544"/>
    </source>
</evidence>
<dbReference type="NCBIfam" id="TIGR00191">
    <property type="entry name" value="thrB"/>
    <property type="match status" value="1"/>
</dbReference>
<keyword evidence="5" id="KW-0418">Kinase</keyword>
<dbReference type="SUPFAM" id="SSF55060">
    <property type="entry name" value="GHMP Kinase, C-terminal domain"/>
    <property type="match status" value="1"/>
</dbReference>
<reference evidence="9" key="1">
    <citation type="journal article" date="2015" name="Nature">
        <title>Complex archaea that bridge the gap between prokaryotes and eukaryotes.</title>
        <authorList>
            <person name="Spang A."/>
            <person name="Saw J.H."/>
            <person name="Jorgensen S.L."/>
            <person name="Zaremba-Niedzwiedzka K."/>
            <person name="Martijn J."/>
            <person name="Lind A.E."/>
            <person name="van Eijk R."/>
            <person name="Schleper C."/>
            <person name="Guy L."/>
            <person name="Ettema T.J."/>
        </authorList>
    </citation>
    <scope>NUCLEOTIDE SEQUENCE</scope>
</reference>
<evidence type="ECO:0000256" key="4">
    <source>
        <dbReference type="ARBA" id="ARBA00022741"/>
    </source>
</evidence>
<dbReference type="InterPro" id="IPR013750">
    <property type="entry name" value="GHMP_kinase_C_dom"/>
</dbReference>
<evidence type="ECO:0000256" key="6">
    <source>
        <dbReference type="ARBA" id="ARBA00022840"/>
    </source>
</evidence>
<dbReference type="GO" id="GO:0009088">
    <property type="term" value="P:threonine biosynthetic process"/>
    <property type="evidence" value="ECO:0007669"/>
    <property type="project" value="UniProtKB-KW"/>
</dbReference>